<feature type="compositionally biased region" description="Polar residues" evidence="1">
    <location>
        <begin position="186"/>
        <end position="197"/>
    </location>
</feature>
<sequence length="521" mass="58042">MSATGAQKALVTKAVNVLRQKTADVDPAILGRLILTGTPGKDQDLLYDRKTLLSNTSASIRRSLNSLKERWERALTRAESLPVVEGEPSLLDELLSHWETLETDELVEEAEDLISRLDTALSLLPSLNDKADVPSVITNPVPHSTSVNTLSTQAPAIGVQSPNREPSLQRHTSGSVLGDEQRDPSSRSTYNTFQSNTNKDHTGLYTKNVNSYYMGASYHDPSMNTPAEYMGIGYGCETRAKVINQNTTESYHNPMGSGNMPYPSNTSAVPHEQHIRLPTFELPDFDGTVDSFPEFWDLYCAAIHNNASLSHAHKFLYLKSYLKGNAANIISNFQPTAENYEEAIRIILNTYNRPEVLRNKLWDKLMAQPKASTSVTSQRVTLCGIKAIWAQMQKLSEHPAATGTMKVIRSKFPDRTREKVGELRRKGEPSWTVDDLLRALDTVIEQLELMEDTDPKDTSSFSALSVQHEPRSREPRRYSMTPNSYSSPTSHSSVSPVSRGPRSLQKVRCNFCNGTSELSMH</sequence>
<dbReference type="EMBL" id="JARK01001576">
    <property type="protein sequence ID" value="EYB88889.1"/>
    <property type="molecule type" value="Genomic_DNA"/>
</dbReference>
<proteinExistence type="predicted"/>
<evidence type="ECO:0000313" key="2">
    <source>
        <dbReference type="EMBL" id="EYB88889.1"/>
    </source>
</evidence>
<feature type="region of interest" description="Disordered" evidence="1">
    <location>
        <begin position="451"/>
        <end position="503"/>
    </location>
</feature>
<feature type="region of interest" description="Disordered" evidence="1">
    <location>
        <begin position="157"/>
        <end position="201"/>
    </location>
</feature>
<dbReference type="PANTHER" id="PTHR22954:SF3">
    <property type="entry name" value="PROTEIN CBG08539"/>
    <property type="match status" value="1"/>
</dbReference>
<feature type="compositionally biased region" description="Polar residues" evidence="1">
    <location>
        <begin position="157"/>
        <end position="175"/>
    </location>
</feature>
<organism evidence="2 3">
    <name type="scientific">Ancylostoma ceylanicum</name>
    <dbReference type="NCBI Taxonomy" id="53326"/>
    <lineage>
        <taxon>Eukaryota</taxon>
        <taxon>Metazoa</taxon>
        <taxon>Ecdysozoa</taxon>
        <taxon>Nematoda</taxon>
        <taxon>Chromadorea</taxon>
        <taxon>Rhabditida</taxon>
        <taxon>Rhabditina</taxon>
        <taxon>Rhabditomorpha</taxon>
        <taxon>Strongyloidea</taxon>
        <taxon>Ancylostomatidae</taxon>
        <taxon>Ancylostomatinae</taxon>
        <taxon>Ancylostoma</taxon>
    </lineage>
</organism>
<dbReference type="PANTHER" id="PTHR22954">
    <property type="entry name" value="RETROVIRAL PROTEASE-RELATED"/>
    <property type="match status" value="1"/>
</dbReference>
<name>A0A016SF17_9BILA</name>
<dbReference type="AlphaFoldDB" id="A0A016SF17"/>
<comment type="caution">
    <text evidence="2">The sequence shown here is derived from an EMBL/GenBank/DDBJ whole genome shotgun (WGS) entry which is preliminary data.</text>
</comment>
<dbReference type="Proteomes" id="UP000024635">
    <property type="component" value="Unassembled WGS sequence"/>
</dbReference>
<dbReference type="Pfam" id="PF03564">
    <property type="entry name" value="DUF1759"/>
    <property type="match status" value="1"/>
</dbReference>
<protein>
    <submittedName>
        <fullName evidence="2">Uncharacterized protein</fullName>
    </submittedName>
</protein>
<keyword evidence="3" id="KW-1185">Reference proteome</keyword>
<gene>
    <name evidence="2" type="primary">Acey_s0240.g3357</name>
    <name evidence="2" type="ORF">Y032_0240g3357</name>
</gene>
<dbReference type="OrthoDB" id="5920214at2759"/>
<reference evidence="3" key="1">
    <citation type="journal article" date="2015" name="Nat. Genet.">
        <title>The genome and transcriptome of the zoonotic hookworm Ancylostoma ceylanicum identify infection-specific gene families.</title>
        <authorList>
            <person name="Schwarz E.M."/>
            <person name="Hu Y."/>
            <person name="Antoshechkin I."/>
            <person name="Miller M.M."/>
            <person name="Sternberg P.W."/>
            <person name="Aroian R.V."/>
        </authorList>
    </citation>
    <scope>NUCLEOTIDE SEQUENCE</scope>
    <source>
        <strain evidence="3">HY135</strain>
    </source>
</reference>
<accession>A0A016SF17</accession>
<dbReference type="InterPro" id="IPR005312">
    <property type="entry name" value="DUF1759"/>
</dbReference>
<evidence type="ECO:0000256" key="1">
    <source>
        <dbReference type="SAM" id="MobiDB-lite"/>
    </source>
</evidence>
<feature type="compositionally biased region" description="Low complexity" evidence="1">
    <location>
        <begin position="481"/>
        <end position="503"/>
    </location>
</feature>
<evidence type="ECO:0000313" key="3">
    <source>
        <dbReference type="Proteomes" id="UP000024635"/>
    </source>
</evidence>
<feature type="compositionally biased region" description="Basic and acidic residues" evidence="1">
    <location>
        <begin position="468"/>
        <end position="477"/>
    </location>
</feature>